<evidence type="ECO:0000256" key="2">
    <source>
        <dbReference type="ARBA" id="ARBA00004127"/>
    </source>
</evidence>
<gene>
    <name evidence="18" type="ORF">KGM_205583</name>
</gene>
<feature type="transmembrane region" description="Helical" evidence="17">
    <location>
        <begin position="123"/>
        <end position="139"/>
    </location>
</feature>
<keyword evidence="4 17" id="KW-0812">Transmembrane</keyword>
<keyword evidence="19" id="KW-1185">Reference proteome</keyword>
<dbReference type="GO" id="GO:0012505">
    <property type="term" value="C:endomembrane system"/>
    <property type="evidence" value="ECO:0007669"/>
    <property type="project" value="UniProtKB-SubCell"/>
</dbReference>
<evidence type="ECO:0000256" key="11">
    <source>
        <dbReference type="ARBA" id="ARBA00048701"/>
    </source>
</evidence>
<comment type="catalytic activity">
    <reaction evidence="1">
        <text>9-(9Z-hexadecenoyloxy)-octadecanoate + H2O = (9Z)-hexadecenoate + 9-hydroxy-octadecanoate + H(+)</text>
        <dbReference type="Rhea" id="RHEA:52068"/>
        <dbReference type="ChEBI" id="CHEBI:15377"/>
        <dbReference type="ChEBI" id="CHEBI:15378"/>
        <dbReference type="ChEBI" id="CHEBI:32372"/>
        <dbReference type="ChEBI" id="CHEBI:136286"/>
        <dbReference type="ChEBI" id="CHEBI:136309"/>
    </reaction>
    <physiologicalReaction direction="left-to-right" evidence="1">
        <dbReference type="Rhea" id="RHEA:52069"/>
    </physiologicalReaction>
</comment>
<evidence type="ECO:0000256" key="4">
    <source>
        <dbReference type="ARBA" id="ARBA00022692"/>
    </source>
</evidence>
<evidence type="ECO:0000256" key="16">
    <source>
        <dbReference type="ARBA" id="ARBA00049428"/>
    </source>
</evidence>
<comment type="catalytic activity">
    <reaction evidence="10">
        <text>12-octadecanoyloxy-octadecanoate + H2O = 12-hydroxyoctadecanoate + octadecanoate + H(+)</text>
        <dbReference type="Rhea" id="RHEA:52080"/>
        <dbReference type="ChEBI" id="CHEBI:15377"/>
        <dbReference type="ChEBI" id="CHEBI:15378"/>
        <dbReference type="ChEBI" id="CHEBI:25629"/>
        <dbReference type="ChEBI" id="CHEBI:84201"/>
        <dbReference type="ChEBI" id="CHEBI:136330"/>
    </reaction>
    <physiologicalReaction direction="left-to-right" evidence="10">
        <dbReference type="Rhea" id="RHEA:52081"/>
    </physiologicalReaction>
</comment>
<proteinExistence type="inferred from homology"/>
<evidence type="ECO:0000256" key="7">
    <source>
        <dbReference type="ARBA" id="ARBA00047368"/>
    </source>
</evidence>
<keyword evidence="6 17" id="KW-0472">Membrane</keyword>
<comment type="similarity">
    <text evidence="3">Belongs to the AIG1 family.</text>
</comment>
<evidence type="ECO:0000256" key="14">
    <source>
        <dbReference type="ARBA" id="ARBA00049296"/>
    </source>
</evidence>
<evidence type="ECO:0000256" key="6">
    <source>
        <dbReference type="ARBA" id="ARBA00023136"/>
    </source>
</evidence>
<evidence type="ECO:0000256" key="15">
    <source>
        <dbReference type="ARBA" id="ARBA00049322"/>
    </source>
</evidence>
<dbReference type="InParanoid" id="A0A212FII1"/>
<comment type="catalytic activity">
    <reaction evidence="7">
        <text>12-hexadecanoyloxy-octadecanoate + H2O = 12-hydroxyoctadecanoate + hexadecanoate + H(+)</text>
        <dbReference type="Rhea" id="RHEA:52056"/>
        <dbReference type="ChEBI" id="CHEBI:7896"/>
        <dbReference type="ChEBI" id="CHEBI:15377"/>
        <dbReference type="ChEBI" id="CHEBI:15378"/>
        <dbReference type="ChEBI" id="CHEBI:83677"/>
        <dbReference type="ChEBI" id="CHEBI:84201"/>
    </reaction>
    <physiologicalReaction direction="left-to-right" evidence="7">
        <dbReference type="Rhea" id="RHEA:52057"/>
    </physiologicalReaction>
</comment>
<comment type="catalytic activity">
    <reaction evidence="12">
        <text>9-(9Z-octadecenoyloxy)-octadecanoate + H2O = 9-hydroxy-octadecanoate + (9Z)-octadecenoate + H(+)</text>
        <dbReference type="Rhea" id="RHEA:52048"/>
        <dbReference type="ChEBI" id="CHEBI:15377"/>
        <dbReference type="ChEBI" id="CHEBI:15378"/>
        <dbReference type="ChEBI" id="CHEBI:30823"/>
        <dbReference type="ChEBI" id="CHEBI:136282"/>
        <dbReference type="ChEBI" id="CHEBI:136286"/>
    </reaction>
    <physiologicalReaction direction="left-to-right" evidence="12">
        <dbReference type="Rhea" id="RHEA:52049"/>
    </physiologicalReaction>
</comment>
<sequence>MGLAMHACNSLAMFAAMRGDVTKDPDIMFLKDNQFKYITIWNVIFQMLFLSMAVVCDVSLMMNGPGEHRALGLLRSYSRIFFGGVVWPCSTTIFVIFWPMYIYDRELLFPAYIDKVLSQLSNHAMHTSILPIAVWALIFQTDNKPRHQFWYKFHLVTVFVTYIGL</sequence>
<dbReference type="Pfam" id="PF04750">
    <property type="entry name" value="Far-17a_AIG1"/>
    <property type="match status" value="1"/>
</dbReference>
<dbReference type="InterPro" id="IPR006838">
    <property type="entry name" value="ADTRP_AIG1"/>
</dbReference>
<accession>A0A212FII1</accession>
<comment type="catalytic activity">
    <reaction evidence="9">
        <text>9-hexadecanoyloxy-octadecanoate + H2O = 9-hydroxy-octadecanoate + hexadecanoate + H(+)</text>
        <dbReference type="Rhea" id="RHEA:52052"/>
        <dbReference type="ChEBI" id="CHEBI:7896"/>
        <dbReference type="ChEBI" id="CHEBI:15377"/>
        <dbReference type="ChEBI" id="CHEBI:15378"/>
        <dbReference type="ChEBI" id="CHEBI:83670"/>
        <dbReference type="ChEBI" id="CHEBI:136286"/>
    </reaction>
    <physiologicalReaction direction="left-to-right" evidence="9">
        <dbReference type="Rhea" id="RHEA:52053"/>
    </physiologicalReaction>
</comment>
<dbReference type="PANTHER" id="PTHR10989:SF17">
    <property type="entry name" value="ANDROGEN-DEPENDENT TFPI-REGULATING PROTEIN"/>
    <property type="match status" value="1"/>
</dbReference>
<evidence type="ECO:0000256" key="12">
    <source>
        <dbReference type="ARBA" id="ARBA00048800"/>
    </source>
</evidence>
<comment type="catalytic activity">
    <reaction evidence="14">
        <text>13-(9Z-octadecenoyloxy)-octadecanoate + H2O = 13-hydroxy-octadecanoate + (9Z)-octadecenoate + H(+)</text>
        <dbReference type="Rhea" id="RHEA:52064"/>
        <dbReference type="ChEBI" id="CHEBI:15377"/>
        <dbReference type="ChEBI" id="CHEBI:15378"/>
        <dbReference type="ChEBI" id="CHEBI:30823"/>
        <dbReference type="ChEBI" id="CHEBI:136303"/>
        <dbReference type="ChEBI" id="CHEBI:136304"/>
    </reaction>
    <physiologicalReaction direction="left-to-right" evidence="14">
        <dbReference type="Rhea" id="RHEA:52065"/>
    </physiologicalReaction>
</comment>
<evidence type="ECO:0000313" key="19">
    <source>
        <dbReference type="Proteomes" id="UP000007151"/>
    </source>
</evidence>
<evidence type="ECO:0000256" key="3">
    <source>
        <dbReference type="ARBA" id="ARBA00009300"/>
    </source>
</evidence>
<evidence type="ECO:0000256" key="1">
    <source>
        <dbReference type="ARBA" id="ARBA00000923"/>
    </source>
</evidence>
<dbReference type="Proteomes" id="UP000007151">
    <property type="component" value="Unassembled WGS sequence"/>
</dbReference>
<name>A0A212FII1_DANPL</name>
<comment type="catalytic activity">
    <reaction evidence="16">
        <text>12-(9Z-hexadecenoyloxy)-octadecanoate + H2O = 12-hydroxyoctadecanoate + (9Z)-hexadecenoate + H(+)</text>
        <dbReference type="Rhea" id="RHEA:52072"/>
        <dbReference type="ChEBI" id="CHEBI:15377"/>
        <dbReference type="ChEBI" id="CHEBI:15378"/>
        <dbReference type="ChEBI" id="CHEBI:32372"/>
        <dbReference type="ChEBI" id="CHEBI:84201"/>
        <dbReference type="ChEBI" id="CHEBI:136312"/>
    </reaction>
    <physiologicalReaction direction="left-to-right" evidence="16">
        <dbReference type="Rhea" id="RHEA:52073"/>
    </physiologicalReaction>
</comment>
<comment type="caution">
    <text evidence="18">The sequence shown here is derived from an EMBL/GenBank/DDBJ whole genome shotgun (WGS) entry which is preliminary data.</text>
</comment>
<evidence type="ECO:0000256" key="13">
    <source>
        <dbReference type="ARBA" id="ARBA00049221"/>
    </source>
</evidence>
<feature type="transmembrane region" description="Helical" evidence="17">
    <location>
        <begin position="80"/>
        <end position="103"/>
    </location>
</feature>
<organism evidence="18 19">
    <name type="scientific">Danaus plexippus plexippus</name>
    <dbReference type="NCBI Taxonomy" id="278856"/>
    <lineage>
        <taxon>Eukaryota</taxon>
        <taxon>Metazoa</taxon>
        <taxon>Ecdysozoa</taxon>
        <taxon>Arthropoda</taxon>
        <taxon>Hexapoda</taxon>
        <taxon>Insecta</taxon>
        <taxon>Pterygota</taxon>
        <taxon>Neoptera</taxon>
        <taxon>Endopterygota</taxon>
        <taxon>Lepidoptera</taxon>
        <taxon>Glossata</taxon>
        <taxon>Ditrysia</taxon>
        <taxon>Papilionoidea</taxon>
        <taxon>Nymphalidae</taxon>
        <taxon>Danainae</taxon>
        <taxon>Danaini</taxon>
        <taxon>Danaina</taxon>
        <taxon>Danaus</taxon>
        <taxon>Danaus</taxon>
    </lineage>
</organism>
<dbReference type="AlphaFoldDB" id="A0A212FII1"/>
<comment type="catalytic activity">
    <reaction evidence="15">
        <text>13-(9Z-hexadecenoyloxy)-octadecanoate + H2O = 13-hydroxy-octadecanoate + (9Z)-hexadecenoate + H(+)</text>
        <dbReference type="Rhea" id="RHEA:52076"/>
        <dbReference type="ChEBI" id="CHEBI:15377"/>
        <dbReference type="ChEBI" id="CHEBI:15378"/>
        <dbReference type="ChEBI" id="CHEBI:32372"/>
        <dbReference type="ChEBI" id="CHEBI:136304"/>
        <dbReference type="ChEBI" id="CHEBI:136315"/>
    </reaction>
    <physiologicalReaction direction="left-to-right" evidence="15">
        <dbReference type="Rhea" id="RHEA:52077"/>
    </physiologicalReaction>
</comment>
<evidence type="ECO:0000256" key="17">
    <source>
        <dbReference type="SAM" id="Phobius"/>
    </source>
</evidence>
<reference evidence="18 19" key="1">
    <citation type="journal article" date="2011" name="Cell">
        <title>The monarch butterfly genome yields insights into long-distance migration.</title>
        <authorList>
            <person name="Zhan S."/>
            <person name="Merlin C."/>
            <person name="Boore J.L."/>
            <person name="Reppert S.M."/>
        </authorList>
    </citation>
    <scope>NUCLEOTIDE SEQUENCE [LARGE SCALE GENOMIC DNA]</scope>
    <source>
        <strain evidence="18">F-2</strain>
    </source>
</reference>
<dbReference type="eggNOG" id="KOG3989">
    <property type="taxonomic scope" value="Eukaryota"/>
</dbReference>
<feature type="transmembrane region" description="Helical" evidence="17">
    <location>
        <begin position="38"/>
        <end position="60"/>
    </location>
</feature>
<comment type="subcellular location">
    <subcellularLocation>
        <location evidence="2">Endomembrane system</location>
        <topology evidence="2">Multi-pass membrane protein</topology>
    </subcellularLocation>
</comment>
<evidence type="ECO:0000256" key="10">
    <source>
        <dbReference type="ARBA" id="ARBA00048680"/>
    </source>
</evidence>
<dbReference type="PANTHER" id="PTHR10989">
    <property type="entry name" value="ANDROGEN-INDUCED PROTEIN 1-RELATED"/>
    <property type="match status" value="1"/>
</dbReference>
<protein>
    <submittedName>
        <fullName evidence="18">Myosin 15A</fullName>
    </submittedName>
</protein>
<dbReference type="KEGG" id="dpl:KGM_205583"/>
<evidence type="ECO:0000256" key="5">
    <source>
        <dbReference type="ARBA" id="ARBA00022989"/>
    </source>
</evidence>
<evidence type="ECO:0000256" key="8">
    <source>
        <dbReference type="ARBA" id="ARBA00047427"/>
    </source>
</evidence>
<dbReference type="GO" id="GO:0016020">
    <property type="term" value="C:membrane"/>
    <property type="evidence" value="ECO:0007669"/>
    <property type="project" value="InterPro"/>
</dbReference>
<comment type="catalytic activity">
    <reaction evidence="11">
        <text>12-(9Z-octadecenoyloxy)-octadecanoate + H2O = 12-hydroxyoctadecanoate + (9Z)-octadecenoate + H(+)</text>
        <dbReference type="Rhea" id="RHEA:52060"/>
        <dbReference type="ChEBI" id="CHEBI:15377"/>
        <dbReference type="ChEBI" id="CHEBI:15378"/>
        <dbReference type="ChEBI" id="CHEBI:30823"/>
        <dbReference type="ChEBI" id="CHEBI:84201"/>
        <dbReference type="ChEBI" id="CHEBI:136302"/>
    </reaction>
    <physiologicalReaction direction="left-to-right" evidence="11">
        <dbReference type="Rhea" id="RHEA:52061"/>
    </physiologicalReaction>
</comment>
<dbReference type="EMBL" id="AGBW02008380">
    <property type="protein sequence ID" value="OWR53542.1"/>
    <property type="molecule type" value="Genomic_DNA"/>
</dbReference>
<comment type="catalytic activity">
    <reaction evidence="13">
        <text>9-octadecanoyloxy-octadecanoate + H2O = 9-hydroxy-octadecanoate + octadecanoate + H(+)</text>
        <dbReference type="Rhea" id="RHEA:52096"/>
        <dbReference type="ChEBI" id="CHEBI:15377"/>
        <dbReference type="ChEBI" id="CHEBI:15378"/>
        <dbReference type="ChEBI" id="CHEBI:25629"/>
        <dbReference type="ChEBI" id="CHEBI:136286"/>
        <dbReference type="ChEBI" id="CHEBI:136373"/>
    </reaction>
    <physiologicalReaction direction="left-to-right" evidence="13">
        <dbReference type="Rhea" id="RHEA:52097"/>
    </physiologicalReaction>
</comment>
<evidence type="ECO:0000313" key="18">
    <source>
        <dbReference type="EMBL" id="OWR53542.1"/>
    </source>
</evidence>
<evidence type="ECO:0000256" key="9">
    <source>
        <dbReference type="ARBA" id="ARBA00047863"/>
    </source>
</evidence>
<comment type="catalytic activity">
    <reaction evidence="8">
        <text>13-octadecanoyloxy-octadecanoate + H2O = 13-hydroxy-octadecanoate + octadecanoate + H(+)</text>
        <dbReference type="Rhea" id="RHEA:52084"/>
        <dbReference type="ChEBI" id="CHEBI:15377"/>
        <dbReference type="ChEBI" id="CHEBI:15378"/>
        <dbReference type="ChEBI" id="CHEBI:25629"/>
        <dbReference type="ChEBI" id="CHEBI:136304"/>
        <dbReference type="ChEBI" id="CHEBI:136335"/>
    </reaction>
    <physiologicalReaction direction="left-to-right" evidence="8">
        <dbReference type="Rhea" id="RHEA:52085"/>
    </physiologicalReaction>
</comment>
<keyword evidence="5 17" id="KW-1133">Transmembrane helix</keyword>